<evidence type="ECO:0000259" key="7">
    <source>
        <dbReference type="PROSITE" id="PS50026"/>
    </source>
</evidence>
<evidence type="ECO:0000313" key="9">
    <source>
        <dbReference type="Proteomes" id="UP000507470"/>
    </source>
</evidence>
<dbReference type="EMBL" id="CACVKT020009023">
    <property type="protein sequence ID" value="CAC5419346.1"/>
    <property type="molecule type" value="Genomic_DNA"/>
</dbReference>
<dbReference type="SMART" id="SM00179">
    <property type="entry name" value="EGF_CA"/>
    <property type="match status" value="2"/>
</dbReference>
<keyword evidence="2" id="KW-0732">Signal</keyword>
<sequence>MIIIVFSTCDQNVCQGHGMCVDTPGGKQDHECLCTNLYTGQQCATNPVPFIDCIITPNDPKCVSCNITPNPCNTGKCKMHNGRHICICSEGFVGKDCQTGKGFNNFILTKVQDTEAILVDMKTNVRTFYRTENIIFKKSKFVSPTPAPGTVIKCDPLSGLSGGGFTASCEFPVYVFWNGGSPREKPAVEYQLIPKDMELEPRVKALLRYLQASPTDGFNKTLTAIVRITNPDNRMFQTGMHAVCLVVKHVPDDRGDGRLFESPTLPGGSEIVCIKDKYCHINLYTEHKSSPNCLPPAFQSDAPCTVFGPVQMEFFLSDAGKICHSDIAYSTGGLAIGTKKDICFQASQDGETRCFLLHIIDNSEDPCSSHPCQNNGLCIALSDGTYSCICKLDFYGSSCEKGSCPATTSNQQYCQNDGQCYTDSIKKTCFCRLGSIGSQCGHSVY</sequence>
<dbReference type="PROSITE" id="PS01186">
    <property type="entry name" value="EGF_2"/>
    <property type="match status" value="1"/>
</dbReference>
<dbReference type="PANTHER" id="PTHR24033">
    <property type="entry name" value="EGF-LIKE DOMAIN-CONTAINING PROTEIN"/>
    <property type="match status" value="1"/>
</dbReference>
<keyword evidence="1 6" id="KW-0245">EGF-like domain</keyword>
<keyword evidence="5" id="KW-0325">Glycoprotein</keyword>
<dbReference type="InterPro" id="IPR000742">
    <property type="entry name" value="EGF"/>
</dbReference>
<dbReference type="PROSITE" id="PS00022">
    <property type="entry name" value="EGF_1"/>
    <property type="match status" value="4"/>
</dbReference>
<feature type="disulfide bond" evidence="6">
    <location>
        <begin position="88"/>
        <end position="97"/>
    </location>
</feature>
<dbReference type="GO" id="GO:0005509">
    <property type="term" value="F:calcium ion binding"/>
    <property type="evidence" value="ECO:0007669"/>
    <property type="project" value="InterPro"/>
</dbReference>
<dbReference type="Pfam" id="PF00008">
    <property type="entry name" value="EGF"/>
    <property type="match status" value="2"/>
</dbReference>
<gene>
    <name evidence="8" type="ORF">MCOR_51702</name>
</gene>
<evidence type="ECO:0000256" key="1">
    <source>
        <dbReference type="ARBA" id="ARBA00022536"/>
    </source>
</evidence>
<comment type="caution">
    <text evidence="6">Lacks conserved residue(s) required for the propagation of feature annotation.</text>
</comment>
<dbReference type="OrthoDB" id="6154158at2759"/>
<feature type="disulfide bond" evidence="6">
    <location>
        <begin position="390"/>
        <end position="399"/>
    </location>
</feature>
<reference evidence="8 9" key="1">
    <citation type="submission" date="2020-06" db="EMBL/GenBank/DDBJ databases">
        <authorList>
            <person name="Li R."/>
            <person name="Bekaert M."/>
        </authorList>
    </citation>
    <scope>NUCLEOTIDE SEQUENCE [LARGE SCALE GENOMIC DNA]</scope>
    <source>
        <strain evidence="9">wild</strain>
    </source>
</reference>
<dbReference type="FunFam" id="2.10.25.10:FF:000255">
    <property type="entry name" value="Sushi, nidogen and EGF-like domains 1"/>
    <property type="match status" value="1"/>
</dbReference>
<dbReference type="Gene3D" id="2.10.25.10">
    <property type="entry name" value="Laminin"/>
    <property type="match status" value="2"/>
</dbReference>
<dbReference type="CDD" id="cd00054">
    <property type="entry name" value="EGF_CA"/>
    <property type="match status" value="2"/>
</dbReference>
<evidence type="ECO:0000313" key="8">
    <source>
        <dbReference type="EMBL" id="CAC5419346.1"/>
    </source>
</evidence>
<keyword evidence="3" id="KW-0677">Repeat</keyword>
<dbReference type="AlphaFoldDB" id="A0A6J8EHA5"/>
<dbReference type="SMART" id="SM00181">
    <property type="entry name" value="EGF"/>
    <property type="match status" value="4"/>
</dbReference>
<dbReference type="PANTHER" id="PTHR24033:SF151">
    <property type="entry name" value="NOTCH 2"/>
    <property type="match status" value="1"/>
</dbReference>
<feature type="domain" description="EGF-like" evidence="7">
    <location>
        <begin position="68"/>
        <end position="98"/>
    </location>
</feature>
<evidence type="ECO:0000256" key="4">
    <source>
        <dbReference type="ARBA" id="ARBA00023157"/>
    </source>
</evidence>
<evidence type="ECO:0000256" key="2">
    <source>
        <dbReference type="ARBA" id="ARBA00022729"/>
    </source>
</evidence>
<dbReference type="Proteomes" id="UP000507470">
    <property type="component" value="Unassembled WGS sequence"/>
</dbReference>
<dbReference type="InterPro" id="IPR051830">
    <property type="entry name" value="NOTCH_homolog"/>
</dbReference>
<feature type="domain" description="EGF-like" evidence="7">
    <location>
        <begin position="363"/>
        <end position="400"/>
    </location>
</feature>
<evidence type="ECO:0000256" key="5">
    <source>
        <dbReference type="ARBA" id="ARBA00023180"/>
    </source>
</evidence>
<evidence type="ECO:0000256" key="3">
    <source>
        <dbReference type="ARBA" id="ARBA00022737"/>
    </source>
</evidence>
<feature type="domain" description="EGF-like" evidence="7">
    <location>
        <begin position="5"/>
        <end position="44"/>
    </location>
</feature>
<name>A0A6J8EHA5_MYTCO</name>
<organism evidence="8 9">
    <name type="scientific">Mytilus coruscus</name>
    <name type="common">Sea mussel</name>
    <dbReference type="NCBI Taxonomy" id="42192"/>
    <lineage>
        <taxon>Eukaryota</taxon>
        <taxon>Metazoa</taxon>
        <taxon>Spiralia</taxon>
        <taxon>Lophotrochozoa</taxon>
        <taxon>Mollusca</taxon>
        <taxon>Bivalvia</taxon>
        <taxon>Autobranchia</taxon>
        <taxon>Pteriomorphia</taxon>
        <taxon>Mytilida</taxon>
        <taxon>Mytiloidea</taxon>
        <taxon>Mytilidae</taxon>
        <taxon>Mytilinae</taxon>
        <taxon>Mytilus</taxon>
    </lineage>
</organism>
<keyword evidence="4 6" id="KW-1015">Disulfide bond</keyword>
<feature type="disulfide bond" evidence="6">
    <location>
        <begin position="34"/>
        <end position="43"/>
    </location>
</feature>
<evidence type="ECO:0000256" key="6">
    <source>
        <dbReference type="PROSITE-ProRule" id="PRU00076"/>
    </source>
</evidence>
<protein>
    <recommendedName>
        <fullName evidence="7">EGF-like domain-containing protein</fullName>
    </recommendedName>
</protein>
<dbReference type="PROSITE" id="PS50026">
    <property type="entry name" value="EGF_3"/>
    <property type="match status" value="3"/>
</dbReference>
<keyword evidence="9" id="KW-1185">Reference proteome</keyword>
<proteinExistence type="predicted"/>
<dbReference type="InterPro" id="IPR001881">
    <property type="entry name" value="EGF-like_Ca-bd_dom"/>
</dbReference>
<accession>A0A6J8EHA5</accession>
<dbReference type="SUPFAM" id="SSF57196">
    <property type="entry name" value="EGF/Laminin"/>
    <property type="match status" value="2"/>
</dbReference>